<accession>A0A098DF10</accession>
<protein>
    <submittedName>
        <fullName evidence="2">Chromosome 2, complete genome</fullName>
    </submittedName>
</protein>
<dbReference type="Proteomes" id="UP000070720">
    <property type="component" value="Chromosome 2"/>
</dbReference>
<evidence type="ECO:0000313" key="3">
    <source>
        <dbReference type="EnsemblFungi" id="CEF77012"/>
    </source>
</evidence>
<dbReference type="AlphaFoldDB" id="A0A098DF10"/>
<accession>A0A0E0S0I7</accession>
<dbReference type="VEuPathDB" id="FungiDB:FGRAMPH1_01G10419"/>
<feature type="region of interest" description="Disordered" evidence="1">
    <location>
        <begin position="39"/>
        <end position="83"/>
    </location>
</feature>
<keyword evidence="4" id="KW-1185">Reference proteome</keyword>
<reference evidence="2 4" key="3">
    <citation type="journal article" date="2015" name="BMC Genomics">
        <title>The completed genome sequence of the pathogenic ascomycete fungus Fusarium graminearum.</title>
        <authorList>
            <person name="King R."/>
            <person name="Urban M."/>
            <person name="Hammond-Kosack M.C."/>
            <person name="Hassani-Pak K."/>
            <person name="Hammond-Kosack K.E."/>
        </authorList>
    </citation>
    <scope>NUCLEOTIDE SEQUENCE [LARGE SCALE GENOMIC DNA]</scope>
    <source>
        <strain evidence="4">ATCC MYA-4620 / CBS 123657 / FGSC 9075 / NRRL 31084 / PH-1</strain>
        <strain evidence="2">PH-1</strain>
    </source>
</reference>
<evidence type="ECO:0000256" key="1">
    <source>
        <dbReference type="SAM" id="MobiDB-lite"/>
    </source>
</evidence>
<organism evidence="2 4">
    <name type="scientific">Gibberella zeae (strain ATCC MYA-4620 / CBS 123657 / FGSC 9075 / NRRL 31084 / PH-1)</name>
    <name type="common">Wheat head blight fungus</name>
    <name type="synonym">Fusarium graminearum</name>
    <dbReference type="NCBI Taxonomy" id="229533"/>
    <lineage>
        <taxon>Eukaryota</taxon>
        <taxon>Fungi</taxon>
        <taxon>Dikarya</taxon>
        <taxon>Ascomycota</taxon>
        <taxon>Pezizomycotina</taxon>
        <taxon>Sordariomycetes</taxon>
        <taxon>Hypocreomycetidae</taxon>
        <taxon>Hypocreales</taxon>
        <taxon>Nectriaceae</taxon>
        <taxon>Fusarium</taxon>
    </lineage>
</organism>
<dbReference type="InParanoid" id="A0A098DF10"/>
<evidence type="ECO:0000313" key="4">
    <source>
        <dbReference type="Proteomes" id="UP000070720"/>
    </source>
</evidence>
<dbReference type="EnsemblFungi" id="CEF77012">
    <property type="protein sequence ID" value="CEF77012"/>
    <property type="gene ID" value="FGRRES_15498"/>
</dbReference>
<proteinExistence type="predicted"/>
<name>A0A098DF10_GIBZE</name>
<dbReference type="EMBL" id="HG970333">
    <property type="protein sequence ID" value="CEF77012.1"/>
    <property type="molecule type" value="Genomic_DNA"/>
</dbReference>
<gene>
    <name evidence="2" type="ORF">FGRAMPH1_01T10419</name>
</gene>
<sequence length="83" mass="9134">MTLGRRGQASVNDISRTLGYLWSNKVSLISKIHGSKCRSTHRDEQLRSQHGKASSNKAFIMPTTDLGGLPLSPHPDLRHPDTA</sequence>
<reference evidence="3 4" key="1">
    <citation type="journal article" date="2007" name="Science">
        <title>The Fusarium graminearum genome reveals a link between localized polymorphism and pathogen specialization.</title>
        <authorList>
            <person name="Cuomo C.A."/>
            <person name="Gueldener U."/>
            <person name="Xu J.-R."/>
            <person name="Trail F."/>
            <person name="Turgeon B.G."/>
            <person name="Di Pietro A."/>
            <person name="Walton J.D."/>
            <person name="Ma L.-J."/>
            <person name="Baker S.E."/>
            <person name="Rep M."/>
            <person name="Adam G."/>
            <person name="Antoniw J."/>
            <person name="Baldwin T."/>
            <person name="Calvo S.E."/>
            <person name="Chang Y.-L."/>
            <person name="DeCaprio D."/>
            <person name="Gale L.R."/>
            <person name="Gnerre S."/>
            <person name="Goswami R.S."/>
            <person name="Hammond-Kosack K."/>
            <person name="Harris L.J."/>
            <person name="Hilburn K."/>
            <person name="Kennell J.C."/>
            <person name="Kroken S."/>
            <person name="Magnuson J.K."/>
            <person name="Mannhaupt G."/>
            <person name="Mauceli E.W."/>
            <person name="Mewes H.-W."/>
            <person name="Mitterbauer R."/>
            <person name="Muehlbauer G."/>
            <person name="Muensterkoetter M."/>
            <person name="Nelson D."/>
            <person name="O'Donnell K."/>
            <person name="Ouellet T."/>
            <person name="Qi W."/>
            <person name="Quesneville H."/>
            <person name="Roncero M.I.G."/>
            <person name="Seong K.-Y."/>
            <person name="Tetko I.V."/>
            <person name="Urban M."/>
            <person name="Waalwijk C."/>
            <person name="Ward T.J."/>
            <person name="Yao J."/>
            <person name="Birren B.W."/>
            <person name="Kistler H.C."/>
        </authorList>
    </citation>
    <scope>NUCLEOTIDE SEQUENCE [LARGE SCALE GENOMIC DNA]</scope>
    <source>
        <strain evidence="4">ATCC MYA-4620 / CBS 123657 / FGSC 9075 / NRRL 31084 / PH-1</strain>
        <strain evidence="3">PH-1 / ATCC MYA-4620 / FGSC 9075 / NRRL 31084</strain>
    </source>
</reference>
<reference evidence="3" key="4">
    <citation type="submission" date="2017-01" db="UniProtKB">
        <authorList>
            <consortium name="EnsemblFungi"/>
        </authorList>
    </citation>
    <scope>IDENTIFICATION</scope>
    <source>
        <strain evidence="3">PH-1 / ATCC MYA-4620 / FGSC 9075 / NRRL 31084</strain>
    </source>
</reference>
<reference evidence="3 4" key="2">
    <citation type="journal article" date="2010" name="Nature">
        <title>Comparative genomics reveals mobile pathogenicity chromosomes in Fusarium.</title>
        <authorList>
            <person name="Ma L.J."/>
            <person name="van der Does H.C."/>
            <person name="Borkovich K.A."/>
            <person name="Coleman J.J."/>
            <person name="Daboussi M.J."/>
            <person name="Di Pietro A."/>
            <person name="Dufresne M."/>
            <person name="Freitag M."/>
            <person name="Grabherr M."/>
            <person name="Henrissat B."/>
            <person name="Houterman P.M."/>
            <person name="Kang S."/>
            <person name="Shim W.B."/>
            <person name="Woloshuk C."/>
            <person name="Xie X."/>
            <person name="Xu J.R."/>
            <person name="Antoniw J."/>
            <person name="Baker S.E."/>
            <person name="Bluhm B.H."/>
            <person name="Breakspear A."/>
            <person name="Brown D.W."/>
            <person name="Butchko R.A."/>
            <person name="Chapman S."/>
            <person name="Coulson R."/>
            <person name="Coutinho P.M."/>
            <person name="Danchin E.G."/>
            <person name="Diener A."/>
            <person name="Gale L.R."/>
            <person name="Gardiner D.M."/>
            <person name="Goff S."/>
            <person name="Hammond-Kosack K.E."/>
            <person name="Hilburn K."/>
            <person name="Hua-Van A."/>
            <person name="Jonkers W."/>
            <person name="Kazan K."/>
            <person name="Kodira C.D."/>
            <person name="Koehrsen M."/>
            <person name="Kumar L."/>
            <person name="Lee Y.H."/>
            <person name="Li L."/>
            <person name="Manners J.M."/>
            <person name="Miranda-Saavedra D."/>
            <person name="Mukherjee M."/>
            <person name="Park G."/>
            <person name="Park J."/>
            <person name="Park S.Y."/>
            <person name="Proctor R.H."/>
            <person name="Regev A."/>
            <person name="Ruiz-Roldan M.C."/>
            <person name="Sain D."/>
            <person name="Sakthikumar S."/>
            <person name="Sykes S."/>
            <person name="Schwartz D.C."/>
            <person name="Turgeon B.G."/>
            <person name="Wapinski I."/>
            <person name="Yoder O."/>
            <person name="Young S."/>
            <person name="Zeng Q."/>
            <person name="Zhou S."/>
            <person name="Galagan J."/>
            <person name="Cuomo C.A."/>
            <person name="Kistler H.C."/>
            <person name="Rep M."/>
        </authorList>
    </citation>
    <scope>GENOME REANNOTATION</scope>
    <source>
        <strain evidence="4">ATCC MYA-4620 / CBS 123657 / FGSC 9075 / NRRL 31084 / PH-1</strain>
        <strain evidence="3">PH-1 / ATCC MYA-4620 / FGSC 9075 / NRRL 31084</strain>
    </source>
</reference>
<evidence type="ECO:0000313" key="2">
    <source>
        <dbReference type="EMBL" id="CEF77012.1"/>
    </source>
</evidence>